<keyword evidence="3" id="KW-1185">Reference proteome</keyword>
<reference evidence="2 3" key="1">
    <citation type="submission" date="2021-11" db="EMBL/GenBank/DDBJ databases">
        <title>Genomic of Niabella pedocola.</title>
        <authorList>
            <person name="Wu T."/>
        </authorList>
    </citation>
    <scope>NUCLEOTIDE SEQUENCE [LARGE SCALE GENOMIC DNA]</scope>
    <source>
        <strain evidence="2 3">JCM 31011</strain>
    </source>
</reference>
<dbReference type="CDD" id="cd00038">
    <property type="entry name" value="CAP_ED"/>
    <property type="match status" value="1"/>
</dbReference>
<dbReference type="InterPro" id="IPR000595">
    <property type="entry name" value="cNMP-bd_dom"/>
</dbReference>
<dbReference type="PROSITE" id="PS50042">
    <property type="entry name" value="CNMP_BINDING_3"/>
    <property type="match status" value="1"/>
</dbReference>
<dbReference type="EMBL" id="JAJNEC010000005">
    <property type="protein sequence ID" value="MCD2422772.1"/>
    <property type="molecule type" value="Genomic_DNA"/>
</dbReference>
<gene>
    <name evidence="2" type="ORF">LQ567_08370</name>
</gene>
<dbReference type="InterPro" id="IPR014710">
    <property type="entry name" value="RmlC-like_jellyroll"/>
</dbReference>
<accession>A0ABS8PNU1</accession>
<dbReference type="InterPro" id="IPR050397">
    <property type="entry name" value="Env_Response_Regulators"/>
</dbReference>
<protein>
    <submittedName>
        <fullName evidence="2">Crp/Fnr family transcriptional regulator</fullName>
    </submittedName>
</protein>
<evidence type="ECO:0000313" key="2">
    <source>
        <dbReference type="EMBL" id="MCD2422772.1"/>
    </source>
</evidence>
<dbReference type="PANTHER" id="PTHR24567:SF76">
    <property type="entry name" value="CYCLIC NUCLEOTIDE-BINDING DOMAIN PROTEIN"/>
    <property type="match status" value="1"/>
</dbReference>
<dbReference type="RefSeq" id="WP_231004049.1">
    <property type="nucleotide sequence ID" value="NZ_JAJNEC010000005.1"/>
</dbReference>
<organism evidence="2 3">
    <name type="scientific">Niabella pedocola</name>
    <dbReference type="NCBI Taxonomy" id="1752077"/>
    <lineage>
        <taxon>Bacteria</taxon>
        <taxon>Pseudomonadati</taxon>
        <taxon>Bacteroidota</taxon>
        <taxon>Chitinophagia</taxon>
        <taxon>Chitinophagales</taxon>
        <taxon>Chitinophagaceae</taxon>
        <taxon>Niabella</taxon>
    </lineage>
</organism>
<dbReference type="InterPro" id="IPR018490">
    <property type="entry name" value="cNMP-bd_dom_sf"/>
</dbReference>
<dbReference type="SUPFAM" id="SSF51206">
    <property type="entry name" value="cAMP-binding domain-like"/>
    <property type="match status" value="1"/>
</dbReference>
<feature type="domain" description="Cyclic nucleotide-binding" evidence="1">
    <location>
        <begin position="1"/>
        <end position="104"/>
    </location>
</feature>
<comment type="caution">
    <text evidence="2">The sequence shown here is derived from an EMBL/GenBank/DDBJ whole genome shotgun (WGS) entry which is preliminary data.</text>
</comment>
<dbReference type="Proteomes" id="UP001199816">
    <property type="component" value="Unassembled WGS sequence"/>
</dbReference>
<proteinExistence type="predicted"/>
<dbReference type="Gene3D" id="2.60.120.10">
    <property type="entry name" value="Jelly Rolls"/>
    <property type="match status" value="1"/>
</dbReference>
<name>A0ABS8PNU1_9BACT</name>
<dbReference type="PANTHER" id="PTHR24567">
    <property type="entry name" value="CRP FAMILY TRANSCRIPTIONAL REGULATORY PROTEIN"/>
    <property type="match status" value="1"/>
</dbReference>
<sequence>MKPIELIHKIQEFEAHAHQRTLKRNELLLPKNNCDTHIYFVESGTIRMFVEDGDAEQNIRFGYQGDIVVFMDAFFSGKPTSYTMQALKKTTLTVLTKAALERFLEQEPAHLRIWLSLLEALVLQLLEREKDILTTTPTERYHRLLQRSPRLFQEISNRHIANYLRMSPETLSRLKKH</sequence>
<evidence type="ECO:0000259" key="1">
    <source>
        <dbReference type="PROSITE" id="PS50042"/>
    </source>
</evidence>
<evidence type="ECO:0000313" key="3">
    <source>
        <dbReference type="Proteomes" id="UP001199816"/>
    </source>
</evidence>
<dbReference type="Pfam" id="PF00027">
    <property type="entry name" value="cNMP_binding"/>
    <property type="match status" value="1"/>
</dbReference>